<dbReference type="CDD" id="cd00082">
    <property type="entry name" value="HisKA"/>
    <property type="match status" value="1"/>
</dbReference>
<dbReference type="InterPro" id="IPR005467">
    <property type="entry name" value="His_kinase_dom"/>
</dbReference>
<organism evidence="10 11">
    <name type="scientific">Metabacillus arenae</name>
    <dbReference type="NCBI Taxonomy" id="2771434"/>
    <lineage>
        <taxon>Bacteria</taxon>
        <taxon>Bacillati</taxon>
        <taxon>Bacillota</taxon>
        <taxon>Bacilli</taxon>
        <taxon>Bacillales</taxon>
        <taxon>Bacillaceae</taxon>
        <taxon>Metabacillus</taxon>
    </lineage>
</organism>
<dbReference type="Gene3D" id="3.30.565.10">
    <property type="entry name" value="Histidine kinase-like ATPase, C-terminal domain"/>
    <property type="match status" value="1"/>
</dbReference>
<dbReference type="SMART" id="SM00388">
    <property type="entry name" value="HisKA"/>
    <property type="match status" value="1"/>
</dbReference>
<keyword evidence="3" id="KW-0597">Phosphoprotein</keyword>
<dbReference type="GO" id="GO:0000155">
    <property type="term" value="F:phosphorelay sensor kinase activity"/>
    <property type="evidence" value="ECO:0007669"/>
    <property type="project" value="InterPro"/>
</dbReference>
<dbReference type="CDD" id="cd00075">
    <property type="entry name" value="HATPase"/>
    <property type="match status" value="1"/>
</dbReference>
<dbReference type="AlphaFoldDB" id="A0A926RWR4"/>
<gene>
    <name evidence="10" type="ORF">IC621_12625</name>
</gene>
<keyword evidence="5" id="KW-0547">Nucleotide-binding</keyword>
<evidence type="ECO:0000256" key="3">
    <source>
        <dbReference type="ARBA" id="ARBA00022553"/>
    </source>
</evidence>
<comment type="caution">
    <text evidence="10">The sequence shown here is derived from an EMBL/GenBank/DDBJ whole genome shotgun (WGS) entry which is preliminary data.</text>
</comment>
<evidence type="ECO:0000256" key="2">
    <source>
        <dbReference type="ARBA" id="ARBA00012438"/>
    </source>
</evidence>
<evidence type="ECO:0000256" key="6">
    <source>
        <dbReference type="ARBA" id="ARBA00022777"/>
    </source>
</evidence>
<dbReference type="InterPro" id="IPR003661">
    <property type="entry name" value="HisK_dim/P_dom"/>
</dbReference>
<dbReference type="EC" id="2.7.13.3" evidence="2"/>
<keyword evidence="8" id="KW-0902">Two-component regulatory system</keyword>
<accession>A0A926RWR4</accession>
<keyword evidence="4" id="KW-0808">Transferase</keyword>
<protein>
    <recommendedName>
        <fullName evidence="2">histidine kinase</fullName>
        <ecNumber evidence="2">2.7.13.3</ecNumber>
    </recommendedName>
</protein>
<dbReference type="Pfam" id="PF02518">
    <property type="entry name" value="HATPase_c"/>
    <property type="match status" value="1"/>
</dbReference>
<evidence type="ECO:0000313" key="10">
    <source>
        <dbReference type="EMBL" id="MBD1381078.1"/>
    </source>
</evidence>
<keyword evidence="7" id="KW-0067">ATP-binding</keyword>
<dbReference type="SUPFAM" id="SSF55874">
    <property type="entry name" value="ATPase domain of HSP90 chaperone/DNA topoisomerase II/histidine kinase"/>
    <property type="match status" value="1"/>
</dbReference>
<reference evidence="10" key="1">
    <citation type="submission" date="2020-09" db="EMBL/GenBank/DDBJ databases">
        <title>A novel bacterium of genus Bacillus, isolated from South China Sea.</title>
        <authorList>
            <person name="Huang H."/>
            <person name="Mo K."/>
            <person name="Hu Y."/>
        </authorList>
    </citation>
    <scope>NUCLEOTIDE SEQUENCE</scope>
    <source>
        <strain evidence="10">IB182487</strain>
    </source>
</reference>
<evidence type="ECO:0000256" key="7">
    <source>
        <dbReference type="ARBA" id="ARBA00022840"/>
    </source>
</evidence>
<dbReference type="EMBL" id="JACXAI010000015">
    <property type="protein sequence ID" value="MBD1381078.1"/>
    <property type="molecule type" value="Genomic_DNA"/>
</dbReference>
<evidence type="ECO:0000256" key="5">
    <source>
        <dbReference type="ARBA" id="ARBA00022741"/>
    </source>
</evidence>
<dbReference type="InterPro" id="IPR036097">
    <property type="entry name" value="HisK_dim/P_sf"/>
</dbReference>
<dbReference type="InterPro" id="IPR003594">
    <property type="entry name" value="HATPase_dom"/>
</dbReference>
<dbReference type="InterPro" id="IPR018984">
    <property type="entry name" value="Histidine_kinase_N"/>
</dbReference>
<keyword evidence="6" id="KW-0418">Kinase</keyword>
<dbReference type="PRINTS" id="PR00344">
    <property type="entry name" value="BCTRLSENSOR"/>
</dbReference>
<comment type="catalytic activity">
    <reaction evidence="1">
        <text>ATP + protein L-histidine = ADP + protein N-phospho-L-histidine.</text>
        <dbReference type="EC" id="2.7.13.3"/>
    </reaction>
</comment>
<dbReference type="SMART" id="SM00387">
    <property type="entry name" value="HATPase_c"/>
    <property type="match status" value="1"/>
</dbReference>
<sequence>MGHTSKNLIDFLEENVSVFVQSWLERVIISDTDFHKDEVKKNGIAMYELVKQTIRNPLSSREIGELANLVAIQRVEADVNISDFVYNVNLGRSEIIKHMYRSNISFEKLQPYLEEVNDLFDQFSYVAVKKYTEIKEKELNDKNIFIDQTHKERLTILGQMASTFVHEFRNPLTAAIGFIKLIQQEQPNLKYLDIVSHELKELNYRISQFLHVSKKEVLENKREEFSLYNLFDDMFGFIYPSLLDGDVEIHSTINHDIILYANKGELRQVFLNIILNFIDALKNVDGERKITIDYILSDNEVKLILSNNGPIIPEKNIATIFEPFYTTKELGTGIGLYICKKIIENHNGHISCESSHDKTSFIITLPLN</sequence>
<dbReference type="Pfam" id="PF00512">
    <property type="entry name" value="HisKA"/>
    <property type="match status" value="1"/>
</dbReference>
<dbReference type="Gene3D" id="1.10.490.70">
    <property type="entry name" value="Histidine kinase N-terminal domain"/>
    <property type="match status" value="1"/>
</dbReference>
<evidence type="ECO:0000256" key="4">
    <source>
        <dbReference type="ARBA" id="ARBA00022679"/>
    </source>
</evidence>
<keyword evidence="11" id="KW-1185">Reference proteome</keyword>
<evidence type="ECO:0000259" key="9">
    <source>
        <dbReference type="PROSITE" id="PS50109"/>
    </source>
</evidence>
<name>A0A926RWR4_9BACI</name>
<dbReference type="PROSITE" id="PS50109">
    <property type="entry name" value="HIS_KIN"/>
    <property type="match status" value="1"/>
</dbReference>
<dbReference type="InterPro" id="IPR036890">
    <property type="entry name" value="HATPase_C_sf"/>
</dbReference>
<dbReference type="Pfam" id="PF09385">
    <property type="entry name" value="HisK_N"/>
    <property type="match status" value="1"/>
</dbReference>
<feature type="domain" description="Histidine kinase" evidence="9">
    <location>
        <begin position="163"/>
        <end position="368"/>
    </location>
</feature>
<evidence type="ECO:0000256" key="1">
    <source>
        <dbReference type="ARBA" id="ARBA00000085"/>
    </source>
</evidence>
<dbReference type="PANTHER" id="PTHR43065:SF10">
    <property type="entry name" value="PEROXIDE STRESS-ACTIVATED HISTIDINE KINASE MAK3"/>
    <property type="match status" value="1"/>
</dbReference>
<dbReference type="SUPFAM" id="SSF47384">
    <property type="entry name" value="Homodimeric domain of signal transducing histidine kinase"/>
    <property type="match status" value="1"/>
</dbReference>
<proteinExistence type="predicted"/>
<dbReference type="PANTHER" id="PTHR43065">
    <property type="entry name" value="SENSOR HISTIDINE KINASE"/>
    <property type="match status" value="1"/>
</dbReference>
<evidence type="ECO:0000256" key="8">
    <source>
        <dbReference type="ARBA" id="ARBA00023012"/>
    </source>
</evidence>
<evidence type="ECO:0000313" key="11">
    <source>
        <dbReference type="Proteomes" id="UP000626844"/>
    </source>
</evidence>
<dbReference type="InterPro" id="IPR004358">
    <property type="entry name" value="Sig_transdc_His_kin-like_C"/>
</dbReference>
<dbReference type="GO" id="GO:0005524">
    <property type="term" value="F:ATP binding"/>
    <property type="evidence" value="ECO:0007669"/>
    <property type="project" value="UniProtKB-KW"/>
</dbReference>
<dbReference type="Gene3D" id="1.10.287.130">
    <property type="match status" value="1"/>
</dbReference>
<dbReference type="Proteomes" id="UP000626844">
    <property type="component" value="Unassembled WGS sequence"/>
</dbReference>